<dbReference type="SMART" id="SM00690">
    <property type="entry name" value="DM5"/>
    <property type="match status" value="1"/>
</dbReference>
<organism evidence="3">
    <name type="scientific">Musca domestica</name>
    <name type="common">House fly</name>
    <dbReference type="NCBI Taxonomy" id="7370"/>
    <lineage>
        <taxon>Eukaryota</taxon>
        <taxon>Metazoa</taxon>
        <taxon>Ecdysozoa</taxon>
        <taxon>Arthropoda</taxon>
        <taxon>Hexapoda</taxon>
        <taxon>Insecta</taxon>
        <taxon>Pterygota</taxon>
        <taxon>Neoptera</taxon>
        <taxon>Endopterygota</taxon>
        <taxon>Diptera</taxon>
        <taxon>Brachycera</taxon>
        <taxon>Muscomorpha</taxon>
        <taxon>Muscoidea</taxon>
        <taxon>Muscidae</taxon>
        <taxon>Musca</taxon>
    </lineage>
</organism>
<dbReference type="InterPro" id="IPR004145">
    <property type="entry name" value="DUF243"/>
</dbReference>
<dbReference type="OrthoDB" id="8007215at2759"/>
<dbReference type="GO" id="GO:0062129">
    <property type="term" value="C:chitin-based extracellular matrix"/>
    <property type="evidence" value="ECO:0007669"/>
    <property type="project" value="TreeGrafter"/>
</dbReference>
<feature type="signal peptide" evidence="1">
    <location>
        <begin position="1"/>
        <end position="15"/>
    </location>
</feature>
<gene>
    <name evidence="3" type="primary">101896739</name>
    <name evidence="5" type="synonym">LOC101896739</name>
</gene>
<feature type="chain" id="PRO_5044561334" evidence="1">
    <location>
        <begin position="16"/>
        <end position="212"/>
    </location>
</feature>
<keyword evidence="1" id="KW-0732">Signal</keyword>
<protein>
    <submittedName>
        <fullName evidence="5">Uncharacterized protein LOC101896739</fullName>
    </submittedName>
</protein>
<dbReference type="Pfam" id="PF03103">
    <property type="entry name" value="DUF243"/>
    <property type="match status" value="1"/>
</dbReference>
<proteinExistence type="predicted"/>
<dbReference type="AlphaFoldDB" id="A0A1I8N4Z4"/>
<keyword evidence="4" id="KW-1185">Reference proteome</keyword>
<dbReference type="VEuPathDB" id="VectorBase:MDOMA2_011664"/>
<evidence type="ECO:0000256" key="1">
    <source>
        <dbReference type="SAM" id="SignalP"/>
    </source>
</evidence>
<dbReference type="EnsemblMetazoa" id="MDOA011575-RA">
    <property type="protein sequence ID" value="MDOA011575-PA"/>
    <property type="gene ID" value="MDOA011575"/>
</dbReference>
<sequence>MRSLIILCLVATVCAQYNYGSTGSSNFVGSASAPAPVVGGVHKEFYYFMAPEGLLDDPHAGEILAAASKKRVRVIFIKNPENKAYEDAVAKLLKQATEQRTAIYVLTKQPDLNELANKFNAIRSNVNAKPEVHFVKYRTPEDAANAQRAIQSQYDSLGGTSQNFNGGVAPVLNFASQAQNYAQQSVAAPAQSPESIYLPSAILRKYRTNRRV</sequence>
<reference evidence="3" key="1">
    <citation type="submission" date="2020-05" db="UniProtKB">
        <authorList>
            <consortium name="EnsemblMetazoa"/>
        </authorList>
    </citation>
    <scope>IDENTIFICATION</scope>
    <source>
        <strain evidence="3">Aabys</strain>
    </source>
</reference>
<dbReference type="PANTHER" id="PTHR31927:SF2">
    <property type="entry name" value="FI07246P-RELATED"/>
    <property type="match status" value="1"/>
</dbReference>
<evidence type="ECO:0000259" key="2">
    <source>
        <dbReference type="SMART" id="SM00690"/>
    </source>
</evidence>
<dbReference type="KEGG" id="mde:101896739"/>
<dbReference type="GO" id="GO:0008010">
    <property type="term" value="F:structural constituent of chitin-based larval cuticle"/>
    <property type="evidence" value="ECO:0007669"/>
    <property type="project" value="TreeGrafter"/>
</dbReference>
<dbReference type="RefSeq" id="XP_005177907.1">
    <property type="nucleotide sequence ID" value="XM_005177850.3"/>
</dbReference>
<dbReference type="PANTHER" id="PTHR31927">
    <property type="entry name" value="FI07246P-RELATED-RELATED"/>
    <property type="match status" value="1"/>
</dbReference>
<reference evidence="5" key="2">
    <citation type="submission" date="2025-04" db="UniProtKB">
        <authorList>
            <consortium name="RefSeq"/>
        </authorList>
    </citation>
    <scope>IDENTIFICATION</scope>
    <source>
        <strain evidence="5">Aabys</strain>
    </source>
</reference>
<dbReference type="Proteomes" id="UP001652621">
    <property type="component" value="Unplaced"/>
</dbReference>
<evidence type="ECO:0000313" key="4">
    <source>
        <dbReference type="Proteomes" id="UP001652621"/>
    </source>
</evidence>
<name>A0A1I8N4Z4_MUSDO</name>
<evidence type="ECO:0000313" key="5">
    <source>
        <dbReference type="RefSeq" id="XP_005177907.1"/>
    </source>
</evidence>
<feature type="domain" description="DUF243" evidence="2">
    <location>
        <begin position="39"/>
        <end position="140"/>
    </location>
</feature>
<evidence type="ECO:0000313" key="3">
    <source>
        <dbReference type="EnsemblMetazoa" id="MDOA011575-PA"/>
    </source>
</evidence>
<accession>A0A1I8N4Z4</accession>
<dbReference type="VEuPathDB" id="VectorBase:MDOA011575"/>
<dbReference type="GeneID" id="101896739"/>
<dbReference type="GO" id="GO:0040003">
    <property type="term" value="P:chitin-based cuticle development"/>
    <property type="evidence" value="ECO:0007669"/>
    <property type="project" value="TreeGrafter"/>
</dbReference>